<proteinExistence type="predicted"/>
<dbReference type="InterPro" id="IPR027417">
    <property type="entry name" value="P-loop_NTPase"/>
</dbReference>
<dbReference type="OrthoDB" id="432234at2759"/>
<dbReference type="EMBL" id="GL945498">
    <property type="protein sequence ID" value="EGN92826.1"/>
    <property type="molecule type" value="Genomic_DNA"/>
</dbReference>
<sequence>GQSSLHGAFLWRQINKVVELKKNWCALGDLSFINLLQCIRLSCAWNDTTIMTDSQSGVGTNYSESDFDVFNKQCLQYLSVHHPQDLGNFKDAPIIVCKKVLCDAINYKKVQSFARSTNQDFLVYHSKDVMKKKPLSEDVQQFIWDHIGASITHDSLGKIPLILGMRVMVTENVATFCNVVNGAEGILQDIKFSVDEQNCRYTECAYVKIEGANLQSPSLPIDVVPILPSPTRFTYSPKITAEEHASHTSAKSCNIVRTQLPLLPAYAYTNYKVQGRSLKKVILDLAGCRFLQNVYVMLSHATSLAGVAILRTFKSVRTNQHIGQEFREEFNCLQVLDEETKTLYLAQYASL</sequence>
<evidence type="ECO:0000313" key="1">
    <source>
        <dbReference type="EMBL" id="EGN92826.1"/>
    </source>
</evidence>
<organism evidence="2">
    <name type="scientific">Serpula lacrymans var. lacrymans (strain S7.3)</name>
    <name type="common">Dry rot fungus</name>
    <dbReference type="NCBI Taxonomy" id="936435"/>
    <lineage>
        <taxon>Eukaryota</taxon>
        <taxon>Fungi</taxon>
        <taxon>Dikarya</taxon>
        <taxon>Basidiomycota</taxon>
        <taxon>Agaricomycotina</taxon>
        <taxon>Agaricomycetes</taxon>
        <taxon>Agaricomycetidae</taxon>
        <taxon>Boletales</taxon>
        <taxon>Coniophorineae</taxon>
        <taxon>Serpulaceae</taxon>
        <taxon>Serpula</taxon>
    </lineage>
</organism>
<dbReference type="AlphaFoldDB" id="F8QFT6"/>
<keyword evidence="2" id="KW-1185">Reference proteome</keyword>
<feature type="non-terminal residue" evidence="1">
    <location>
        <position position="1"/>
    </location>
</feature>
<dbReference type="InterPro" id="IPR051055">
    <property type="entry name" value="PIF1_helicase"/>
</dbReference>
<dbReference type="Proteomes" id="UP000008063">
    <property type="component" value="Unassembled WGS sequence"/>
</dbReference>
<accession>F8QFT6</accession>
<dbReference type="PANTHER" id="PTHR47642:SF6">
    <property type="entry name" value="ATP-DEPENDENT DNA HELICASE"/>
    <property type="match status" value="1"/>
</dbReference>
<dbReference type="SUPFAM" id="SSF52540">
    <property type="entry name" value="P-loop containing nucleoside triphosphate hydrolases"/>
    <property type="match status" value="1"/>
</dbReference>
<gene>
    <name evidence="1" type="ORF">SERLA73DRAFT_65124</name>
</gene>
<reference evidence="2" key="1">
    <citation type="journal article" date="2011" name="Science">
        <title>The plant cell wall-decomposing machinery underlies the functional diversity of forest fungi.</title>
        <authorList>
            <person name="Eastwood D.C."/>
            <person name="Floudas D."/>
            <person name="Binder M."/>
            <person name="Majcherczyk A."/>
            <person name="Schneider P."/>
            <person name="Aerts A."/>
            <person name="Asiegbu F.O."/>
            <person name="Baker S.E."/>
            <person name="Barry K."/>
            <person name="Bendiksby M."/>
            <person name="Blumentritt M."/>
            <person name="Coutinho P.M."/>
            <person name="Cullen D."/>
            <person name="de Vries R.P."/>
            <person name="Gathman A."/>
            <person name="Goodell B."/>
            <person name="Henrissat B."/>
            <person name="Ihrmark K."/>
            <person name="Kauserud H."/>
            <person name="Kohler A."/>
            <person name="LaButti K."/>
            <person name="Lapidus A."/>
            <person name="Lavin J.L."/>
            <person name="Lee Y.-H."/>
            <person name="Lindquist E."/>
            <person name="Lilly W."/>
            <person name="Lucas S."/>
            <person name="Morin E."/>
            <person name="Murat C."/>
            <person name="Oguiza J.A."/>
            <person name="Park J."/>
            <person name="Pisabarro A.G."/>
            <person name="Riley R."/>
            <person name="Rosling A."/>
            <person name="Salamov A."/>
            <person name="Schmidt O."/>
            <person name="Schmutz J."/>
            <person name="Skrede I."/>
            <person name="Stenlid J."/>
            <person name="Wiebenga A."/>
            <person name="Xie X."/>
            <person name="Kuees U."/>
            <person name="Hibbett D.S."/>
            <person name="Hoffmeister D."/>
            <person name="Hoegberg N."/>
            <person name="Martin F."/>
            <person name="Grigoriev I.V."/>
            <person name="Watkinson S.C."/>
        </authorList>
    </citation>
    <scope>NUCLEOTIDE SEQUENCE [LARGE SCALE GENOMIC DNA]</scope>
    <source>
        <strain evidence="2">strain S7.3</strain>
    </source>
</reference>
<evidence type="ECO:0008006" key="3">
    <source>
        <dbReference type="Google" id="ProtNLM"/>
    </source>
</evidence>
<name>F8QFT6_SERL3</name>
<dbReference type="HOGENOM" id="CLU_072235_0_0_1"/>
<dbReference type="InParanoid" id="F8QFT6"/>
<dbReference type="PANTHER" id="PTHR47642">
    <property type="entry name" value="ATP-DEPENDENT DNA HELICASE"/>
    <property type="match status" value="1"/>
</dbReference>
<evidence type="ECO:0000313" key="2">
    <source>
        <dbReference type="Proteomes" id="UP000008063"/>
    </source>
</evidence>
<protein>
    <recommendedName>
        <fullName evidence="3">DNA helicase</fullName>
    </recommendedName>
</protein>